<dbReference type="Proteomes" id="UP000247772">
    <property type="component" value="Unassembled WGS sequence"/>
</dbReference>
<dbReference type="InterPro" id="IPR009057">
    <property type="entry name" value="Homeodomain-like_sf"/>
</dbReference>
<dbReference type="SMART" id="SM00342">
    <property type="entry name" value="HTH_ARAC"/>
    <property type="match status" value="1"/>
</dbReference>
<dbReference type="PROSITE" id="PS00041">
    <property type="entry name" value="HTH_ARAC_FAMILY_1"/>
    <property type="match status" value="1"/>
</dbReference>
<reference evidence="5 6" key="1">
    <citation type="submission" date="2018-06" db="EMBL/GenBank/DDBJ databases">
        <title>Genomic Encyclopedia of Type Strains, Phase IV (KMG-V): Genome sequencing to study the core and pangenomes of soil and plant-associated prokaryotes.</title>
        <authorList>
            <person name="Whitman W."/>
        </authorList>
    </citation>
    <scope>NUCLEOTIDE SEQUENCE [LARGE SCALE GENOMIC DNA]</scope>
    <source>
        <strain evidence="5 6">SRCL-318</strain>
    </source>
</reference>
<protein>
    <submittedName>
        <fullName evidence="5">AraC-like DNA-binding protein</fullName>
    </submittedName>
</protein>
<dbReference type="EMBL" id="QJSQ01000025">
    <property type="protein sequence ID" value="PYE17689.1"/>
    <property type="molecule type" value="Genomic_DNA"/>
</dbReference>
<dbReference type="OrthoDB" id="34150at2"/>
<comment type="caution">
    <text evidence="5">The sequence shown here is derived from an EMBL/GenBank/DDBJ whole genome shotgun (WGS) entry which is preliminary data.</text>
</comment>
<evidence type="ECO:0000259" key="4">
    <source>
        <dbReference type="PROSITE" id="PS01124"/>
    </source>
</evidence>
<proteinExistence type="predicted"/>
<keyword evidence="1" id="KW-0805">Transcription regulation</keyword>
<dbReference type="AlphaFoldDB" id="A0A2V4T2N5"/>
<feature type="domain" description="HTH araC/xylS-type" evidence="4">
    <location>
        <begin position="192"/>
        <end position="290"/>
    </location>
</feature>
<dbReference type="Pfam" id="PF06719">
    <property type="entry name" value="AraC_N"/>
    <property type="match status" value="1"/>
</dbReference>
<dbReference type="InterPro" id="IPR018062">
    <property type="entry name" value="HTH_AraC-typ_CS"/>
</dbReference>
<sequence>MTNELAAALLRYTQTQPGTSPYSTAVEGMLILRSDHPAPPTFRAARPALCIVAQGAKWASFGGAQLEYRAGQALVVGVQTPSRGRVFEASPDKPCLVLILELDLAMLRAVAKEMSPAPVPAEDASRGVFVANFDGPLADCALRAVRLLDTPGAIGMLYPMLMREIGYWLLSGPNGSEIARLASAESPSHSLLRAVDILRARFAEPVRVEDLAAAAQLSASAFHRQFKALTGLPPLQYQKQLRLLEARRLLLSLSMSVQAAAFEVGYESASQFSREYTRMFGAPPKKDSSRAKAMREAA</sequence>
<dbReference type="InterPro" id="IPR018060">
    <property type="entry name" value="HTH_AraC"/>
</dbReference>
<dbReference type="Pfam" id="PF12833">
    <property type="entry name" value="HTH_18"/>
    <property type="match status" value="1"/>
</dbReference>
<evidence type="ECO:0000313" key="6">
    <source>
        <dbReference type="Proteomes" id="UP000247772"/>
    </source>
</evidence>
<dbReference type="PANTHER" id="PTHR43436:SF1">
    <property type="entry name" value="TRANSCRIPTIONAL REGULATORY PROTEIN"/>
    <property type="match status" value="1"/>
</dbReference>
<evidence type="ECO:0000256" key="2">
    <source>
        <dbReference type="ARBA" id="ARBA00023125"/>
    </source>
</evidence>
<keyword evidence="3" id="KW-0804">Transcription</keyword>
<organism evidence="5 6">
    <name type="scientific">Paraburkholderia silvatlantica</name>
    <dbReference type="NCBI Taxonomy" id="321895"/>
    <lineage>
        <taxon>Bacteria</taxon>
        <taxon>Pseudomonadati</taxon>
        <taxon>Pseudomonadota</taxon>
        <taxon>Betaproteobacteria</taxon>
        <taxon>Burkholderiales</taxon>
        <taxon>Burkholderiaceae</taxon>
        <taxon>Paraburkholderia</taxon>
    </lineage>
</organism>
<accession>A0A2V4T2N5</accession>
<name>A0A2V4T2N5_9BURK</name>
<evidence type="ECO:0000256" key="3">
    <source>
        <dbReference type="ARBA" id="ARBA00023163"/>
    </source>
</evidence>
<dbReference type="PANTHER" id="PTHR43436">
    <property type="entry name" value="ARAC-FAMILY TRANSCRIPTIONAL REGULATOR"/>
    <property type="match status" value="1"/>
</dbReference>
<dbReference type="PROSITE" id="PS01124">
    <property type="entry name" value="HTH_ARAC_FAMILY_2"/>
    <property type="match status" value="1"/>
</dbReference>
<dbReference type="SUPFAM" id="SSF46689">
    <property type="entry name" value="Homeodomain-like"/>
    <property type="match status" value="2"/>
</dbReference>
<dbReference type="InterPro" id="IPR009594">
    <property type="entry name" value="Tscrpt_reg_HTH_AraC_N"/>
</dbReference>
<evidence type="ECO:0000256" key="1">
    <source>
        <dbReference type="ARBA" id="ARBA00023015"/>
    </source>
</evidence>
<evidence type="ECO:0000313" key="5">
    <source>
        <dbReference type="EMBL" id="PYE17689.1"/>
    </source>
</evidence>
<dbReference type="GO" id="GO:0043565">
    <property type="term" value="F:sequence-specific DNA binding"/>
    <property type="evidence" value="ECO:0007669"/>
    <property type="project" value="InterPro"/>
</dbReference>
<dbReference type="GO" id="GO:0003700">
    <property type="term" value="F:DNA-binding transcription factor activity"/>
    <property type="evidence" value="ECO:0007669"/>
    <property type="project" value="InterPro"/>
</dbReference>
<dbReference type="Gene3D" id="1.10.10.60">
    <property type="entry name" value="Homeodomain-like"/>
    <property type="match status" value="2"/>
</dbReference>
<gene>
    <name evidence="5" type="ORF">C7410_12564</name>
</gene>
<keyword evidence="2 5" id="KW-0238">DNA-binding</keyword>